<proteinExistence type="inferred from homology"/>
<keyword evidence="17" id="KW-1185">Reference proteome</keyword>
<evidence type="ECO:0000256" key="2">
    <source>
        <dbReference type="ARBA" id="ARBA00001946"/>
    </source>
</evidence>
<comment type="catalytic activity">
    <reaction evidence="12">
        <text>O-phospho-L-threonyl-[protein] + H2O = L-threonyl-[protein] + phosphate</text>
        <dbReference type="Rhea" id="RHEA:47004"/>
        <dbReference type="Rhea" id="RHEA-COMP:11060"/>
        <dbReference type="Rhea" id="RHEA-COMP:11605"/>
        <dbReference type="ChEBI" id="CHEBI:15377"/>
        <dbReference type="ChEBI" id="CHEBI:30013"/>
        <dbReference type="ChEBI" id="CHEBI:43474"/>
        <dbReference type="ChEBI" id="CHEBI:61977"/>
        <dbReference type="EC" id="3.1.3.16"/>
    </reaction>
</comment>
<keyword evidence="9 13" id="KW-0904">Protein phosphatase</keyword>
<feature type="region of interest" description="Disordered" evidence="14">
    <location>
        <begin position="1123"/>
        <end position="1197"/>
    </location>
</feature>
<gene>
    <name evidence="16" type="ORF">FNV43_RR17916</name>
</gene>
<feature type="compositionally biased region" description="Polar residues" evidence="14">
    <location>
        <begin position="1"/>
        <end position="13"/>
    </location>
</feature>
<dbReference type="SMART" id="SM00332">
    <property type="entry name" value="PP2Cc"/>
    <property type="match status" value="1"/>
</dbReference>
<feature type="domain" description="PPM-type phosphatase" evidence="15">
    <location>
        <begin position="1630"/>
        <end position="1943"/>
    </location>
</feature>
<evidence type="ECO:0000256" key="9">
    <source>
        <dbReference type="ARBA" id="ARBA00022912"/>
    </source>
</evidence>
<accession>A0A8K0E449</accession>
<dbReference type="GO" id="GO:0046872">
    <property type="term" value="F:metal ion binding"/>
    <property type="evidence" value="ECO:0007669"/>
    <property type="project" value="UniProtKB-KW"/>
</dbReference>
<evidence type="ECO:0000256" key="5">
    <source>
        <dbReference type="ARBA" id="ARBA00022682"/>
    </source>
</evidence>
<comment type="cofactor">
    <cofactor evidence="1">
        <name>Mn(2+)</name>
        <dbReference type="ChEBI" id="CHEBI:29035"/>
    </cofactor>
</comment>
<feature type="region of interest" description="Disordered" evidence="14">
    <location>
        <begin position="1"/>
        <end position="25"/>
    </location>
</feature>
<feature type="compositionally biased region" description="Basic and acidic residues" evidence="14">
    <location>
        <begin position="555"/>
        <end position="571"/>
    </location>
</feature>
<sequence>MATSSKFDLSSASPDRPLYVSGQRGSHIAASLDRSGSFRESMENPILSSLPNMSRSTSTVAAGDVTGFLQFLRFDPKLVAAEHKSNRQGDFKRHLNVALGISPDESPSGSTKGKLLPSPSPEDIKRVKAGLRESTIKARERMKTFNEALSVFNKCFPSIPSKKRSRLESFPGDRSNAVLSSDRSGLGPSIGKIGIQSHAIPSGFELEQQKLEERTKNSVPNKRTRTSLVDVRMDMRGNTLVRPSGAVDRDREMLRLASGGAVQGEDRTLSIGVDGWEKTKMKKKRSGMKPDVSPSTMPTKSNDGYRETKQGMQQRPVTDARSRLNNDSHGFRPGVASGAVVVGKSDGTSQQTSMGIRSSIARTDPESSSLNNDKRERPTGSDKERTNLRAVNKANVRDDSNSASPTSNTKMNASVRAPRSGSGVAPKLSPIVHRATVSNDWEISHCANKPPVAVGANNRKRMASARSSSPPVANWTGQRPQKSSRIARRSNFVPIVSSNDETSTPDSTPDVTGNDIGLGFAKRLPGNSPQQVKLKGDPLSSAALSESEESGAAETKSRDKVKKSDDIEEKAGQNAQKVSTFVLASRKNKLVSGEDLADGVRRQGRTGRGFTSTRSLMPVAVEKNGGVGTAKQLRSARLGFDKTESKAGRPPTRKLSGRKAYTRHKNTAVNASADFLVGSDDGHEELVAAANAVINAARSFSSSFWRQVEPFFGFISDTDIAYLKQQGNFDPTSLTPTQVHSSVDFTVSNGFGLNEYERRISEFPLQQVVSGTGDAYVIPLCQRLIAALISEEDCGSGSEDLKVDAYGPEFDLDGELESNSLDHQSLVSFEVAGHATFNGYRLTAKPENDEPETDMMSIPNKSVNSNFGHSLNCLLSDQALMTNWTCSEFQYGNMQLNEKLLLEIQSIGLYPEPVSDTEQMGDRETSEEISKLEEQYYEQVSKRKSLLDRVLKSASLSKELQEKEFERRAMDKLIAVAYEKYMTCWGPNATGGKSSSNKMAKQAALAFVKRTLDRCHKYEETGKSCFSEPLFMDMFLSGLSNLNDARQGDTTTEGESTKAFASIRYLEGGVSGSQQSPSQLSQNVDNHDIICPDVLVPQNHISEQTIGKEDTWSNRVKKRELSLDDVGGAAGTSTAPSVMGNSLSSSAKGKRSERDRDGKGHNREVLSRNGTTKIGRPALPNVKGERKSKTKPKHKTTQLSVSVNGLLGKMSEQPKPALPSVLKSSEVTTSSNAKEKEDFGFDALDDPESIDFSKLPGMDVLGGPGELDGQAGDLGSWLSIVDDDGLQDHDFMGLEIPMDDLSDLNMMRFVEHTDGYLCENWNNFLRSSLFCSTLPLDLELIAMEASILSCSSSTSLKSCSVALQSLSADFGNGSSSYSDFGFFSMTSLTCHVFARDGTVNFAPIRADHIRIKGLELMENISSAIAVPFRPANLIHDDSAVTTQVGITGLKLIANTATLFSIPTTNSNPPCDFVSCGNDPRDQSRGAEATMSKMVVGNQDNQISSGTTEKRSTEHEFKSGGNQIIDNPCSQSQTRETGAICDAESSALATDSKMNSERNMNVDESIGKTNLRESNIEFEDVQDMVGVDGKDSDGSDESDAYTSTSVAQVSKEKRLCRTSSRNVIELDCVPLWGFTSICGRRQEMEDDVAVVPRLLKIPIQLLMDDYQILNGMNHNPTPLTAHFYGVYDGHGGSQVADYCRERMHTALVEEIEMAKAGLQARSTGIGWQEQWRKAFLNCFLKVDAEVGGASRDTKGSISLQPVAPETVGSTAVVAIVCSTHIIVSNCGDSRAVLCRGKSPVPLSVDHKPSREDEYARVEAAGGKIIQWNGSRVFGVLAMSRSLGDRYLKPWIIPDPEVMFVPRAKEDECLILASDGLWDVMSNEEACDIARRRILIWHKKYSDTLSSAQRGEGVDPAAQAAADCLSKLALHKGSKDNITVIVVDLKPVRKFKRKT</sequence>
<organism evidence="16 17">
    <name type="scientific">Rhamnella rubrinervis</name>
    <dbReference type="NCBI Taxonomy" id="2594499"/>
    <lineage>
        <taxon>Eukaryota</taxon>
        <taxon>Viridiplantae</taxon>
        <taxon>Streptophyta</taxon>
        <taxon>Embryophyta</taxon>
        <taxon>Tracheophyta</taxon>
        <taxon>Spermatophyta</taxon>
        <taxon>Magnoliopsida</taxon>
        <taxon>eudicotyledons</taxon>
        <taxon>Gunneridae</taxon>
        <taxon>Pentapetalae</taxon>
        <taxon>rosids</taxon>
        <taxon>fabids</taxon>
        <taxon>Rosales</taxon>
        <taxon>Rhamnaceae</taxon>
        <taxon>rhamnoid group</taxon>
        <taxon>Rhamneae</taxon>
        <taxon>Rhamnella</taxon>
    </lineage>
</organism>
<evidence type="ECO:0000256" key="8">
    <source>
        <dbReference type="ARBA" id="ARBA00022842"/>
    </source>
</evidence>
<feature type="compositionally biased region" description="Basic and acidic residues" evidence="14">
    <location>
        <begin position="1150"/>
        <end position="1166"/>
    </location>
</feature>
<dbReference type="Proteomes" id="UP000796880">
    <property type="component" value="Unassembled WGS sequence"/>
</dbReference>
<feature type="compositionally biased region" description="Basic and acidic residues" evidence="14">
    <location>
        <begin position="1507"/>
        <end position="1517"/>
    </location>
</feature>
<feature type="region of interest" description="Disordered" evidence="14">
    <location>
        <begin position="100"/>
        <end position="122"/>
    </location>
</feature>
<evidence type="ECO:0000313" key="16">
    <source>
        <dbReference type="EMBL" id="KAF3439638.1"/>
    </source>
</evidence>
<dbReference type="PROSITE" id="PS51746">
    <property type="entry name" value="PPM_2"/>
    <property type="match status" value="1"/>
</dbReference>
<feature type="region of interest" description="Disordered" evidence="14">
    <location>
        <begin position="458"/>
        <end position="575"/>
    </location>
</feature>
<feature type="compositionally biased region" description="Polar residues" evidence="14">
    <location>
        <begin position="465"/>
        <end position="484"/>
    </location>
</feature>
<evidence type="ECO:0000256" key="13">
    <source>
        <dbReference type="RuleBase" id="RU003465"/>
    </source>
</evidence>
<feature type="compositionally biased region" description="Polar residues" evidence="14">
    <location>
        <begin position="1519"/>
        <end position="1530"/>
    </location>
</feature>
<keyword evidence="10" id="KW-0464">Manganese</keyword>
<name>A0A8K0E449_9ROSA</name>
<dbReference type="GO" id="GO:0004722">
    <property type="term" value="F:protein serine/threonine phosphatase activity"/>
    <property type="evidence" value="ECO:0007669"/>
    <property type="project" value="UniProtKB-EC"/>
</dbReference>
<protein>
    <recommendedName>
        <fullName evidence="4">protein-serine/threonine phosphatase</fullName>
        <ecNumber evidence="4">3.1.3.16</ecNumber>
    </recommendedName>
</protein>
<dbReference type="PANTHER" id="PTHR31115">
    <property type="entry name" value="OS05G0107300 PROTEIN"/>
    <property type="match status" value="1"/>
</dbReference>
<dbReference type="InterPro" id="IPR036457">
    <property type="entry name" value="PPM-type-like_dom_sf"/>
</dbReference>
<dbReference type="InterPro" id="IPR000222">
    <property type="entry name" value="PP2C_BS"/>
</dbReference>
<dbReference type="FunFam" id="3.60.40.10:FF:000025">
    <property type="entry name" value="Protein phosphatase 2C 16"/>
    <property type="match status" value="1"/>
</dbReference>
<evidence type="ECO:0000256" key="11">
    <source>
        <dbReference type="ARBA" id="ARBA00047761"/>
    </source>
</evidence>
<evidence type="ECO:0000256" key="10">
    <source>
        <dbReference type="ARBA" id="ARBA00023211"/>
    </source>
</evidence>
<comment type="cofactor">
    <cofactor evidence="2">
        <name>Mg(2+)</name>
        <dbReference type="ChEBI" id="CHEBI:18420"/>
    </cofactor>
</comment>
<feature type="compositionally biased region" description="Basic and acidic residues" evidence="14">
    <location>
        <begin position="318"/>
        <end position="330"/>
    </location>
</feature>
<keyword evidence="5" id="KW-0938">Abscisic acid signaling pathway</keyword>
<feature type="region of interest" description="Disordered" evidence="14">
    <location>
        <begin position="1500"/>
        <end position="1530"/>
    </location>
</feature>
<comment type="caution">
    <text evidence="16">The sequence shown here is derived from an EMBL/GenBank/DDBJ whole genome shotgun (WGS) entry which is preliminary data.</text>
</comment>
<dbReference type="InterPro" id="IPR001932">
    <property type="entry name" value="PPM-type_phosphatase-like_dom"/>
</dbReference>
<keyword evidence="8" id="KW-0460">Magnesium</keyword>
<dbReference type="CDD" id="cd00143">
    <property type="entry name" value="PP2Cc"/>
    <property type="match status" value="1"/>
</dbReference>
<dbReference type="GO" id="GO:0009738">
    <property type="term" value="P:abscisic acid-activated signaling pathway"/>
    <property type="evidence" value="ECO:0007669"/>
    <property type="project" value="UniProtKB-KW"/>
</dbReference>
<feature type="region of interest" description="Disordered" evidence="14">
    <location>
        <begin position="279"/>
        <end position="427"/>
    </location>
</feature>
<dbReference type="Gene3D" id="3.60.40.10">
    <property type="entry name" value="PPM-type phosphatase domain"/>
    <property type="match status" value="1"/>
</dbReference>
<dbReference type="PANTHER" id="PTHR31115:SF3">
    <property type="entry name" value="EXPRESSED PROTEIN"/>
    <property type="match status" value="1"/>
</dbReference>
<feature type="compositionally biased region" description="Polar residues" evidence="14">
    <location>
        <begin position="1131"/>
        <end position="1147"/>
    </location>
</feature>
<dbReference type="EC" id="3.1.3.16" evidence="4"/>
<dbReference type="EMBL" id="VOIH02000008">
    <property type="protein sequence ID" value="KAF3439638.1"/>
    <property type="molecule type" value="Genomic_DNA"/>
</dbReference>
<keyword evidence="7 13" id="KW-0378">Hydrolase</keyword>
<reference evidence="16" key="1">
    <citation type="submission" date="2020-03" db="EMBL/GenBank/DDBJ databases">
        <title>A high-quality chromosome-level genome assembly of a woody plant with both climbing and erect habits, Rhamnella rubrinervis.</title>
        <authorList>
            <person name="Lu Z."/>
            <person name="Yang Y."/>
            <person name="Zhu X."/>
            <person name="Sun Y."/>
        </authorList>
    </citation>
    <scope>NUCLEOTIDE SEQUENCE</scope>
    <source>
        <strain evidence="16">BYM</strain>
        <tissue evidence="16">Leaf</tissue>
    </source>
</reference>
<evidence type="ECO:0000256" key="6">
    <source>
        <dbReference type="ARBA" id="ARBA00022723"/>
    </source>
</evidence>
<evidence type="ECO:0000256" key="14">
    <source>
        <dbReference type="SAM" id="MobiDB-lite"/>
    </source>
</evidence>
<evidence type="ECO:0000256" key="3">
    <source>
        <dbReference type="ARBA" id="ARBA00006702"/>
    </source>
</evidence>
<feature type="compositionally biased region" description="Low complexity" evidence="14">
    <location>
        <begin position="334"/>
        <end position="347"/>
    </location>
</feature>
<feature type="compositionally biased region" description="Polar residues" evidence="14">
    <location>
        <begin position="496"/>
        <end position="511"/>
    </location>
</feature>
<feature type="region of interest" description="Disordered" evidence="14">
    <location>
        <begin position="1211"/>
        <end position="1234"/>
    </location>
</feature>
<feature type="region of interest" description="Disordered" evidence="14">
    <location>
        <begin position="1584"/>
        <end position="1603"/>
    </location>
</feature>
<evidence type="ECO:0000256" key="12">
    <source>
        <dbReference type="ARBA" id="ARBA00048336"/>
    </source>
</evidence>
<feature type="region of interest" description="Disordered" evidence="14">
    <location>
        <begin position="163"/>
        <end position="183"/>
    </location>
</feature>
<keyword evidence="6" id="KW-0479">Metal-binding</keyword>
<feature type="compositionally biased region" description="Polar residues" evidence="14">
    <location>
        <begin position="401"/>
        <end position="412"/>
    </location>
</feature>
<evidence type="ECO:0000259" key="15">
    <source>
        <dbReference type="PROSITE" id="PS51746"/>
    </source>
</evidence>
<feature type="compositionally biased region" description="Basic residues" evidence="14">
    <location>
        <begin position="1186"/>
        <end position="1196"/>
    </location>
</feature>
<feature type="compositionally biased region" description="Basic and acidic residues" evidence="14">
    <location>
        <begin position="372"/>
        <end position="387"/>
    </location>
</feature>
<evidence type="ECO:0000256" key="1">
    <source>
        <dbReference type="ARBA" id="ARBA00001936"/>
    </source>
</evidence>
<comment type="similarity">
    <text evidence="3 13">Belongs to the PP2C family.</text>
</comment>
<comment type="catalytic activity">
    <reaction evidence="11">
        <text>O-phospho-L-seryl-[protein] + H2O = L-seryl-[protein] + phosphate</text>
        <dbReference type="Rhea" id="RHEA:20629"/>
        <dbReference type="Rhea" id="RHEA-COMP:9863"/>
        <dbReference type="Rhea" id="RHEA-COMP:11604"/>
        <dbReference type="ChEBI" id="CHEBI:15377"/>
        <dbReference type="ChEBI" id="CHEBI:29999"/>
        <dbReference type="ChEBI" id="CHEBI:43474"/>
        <dbReference type="ChEBI" id="CHEBI:83421"/>
        <dbReference type="EC" id="3.1.3.16"/>
    </reaction>
</comment>
<evidence type="ECO:0000313" key="17">
    <source>
        <dbReference type="Proteomes" id="UP000796880"/>
    </source>
</evidence>
<evidence type="ECO:0000256" key="7">
    <source>
        <dbReference type="ARBA" id="ARBA00022801"/>
    </source>
</evidence>
<dbReference type="Pfam" id="PF00481">
    <property type="entry name" value="PP2C"/>
    <property type="match status" value="1"/>
</dbReference>
<dbReference type="PROSITE" id="PS01032">
    <property type="entry name" value="PPM_1"/>
    <property type="match status" value="1"/>
</dbReference>
<dbReference type="OrthoDB" id="1915143at2759"/>
<evidence type="ECO:0000256" key="4">
    <source>
        <dbReference type="ARBA" id="ARBA00013081"/>
    </source>
</evidence>
<feature type="compositionally biased region" description="Polar residues" evidence="14">
    <location>
        <begin position="293"/>
        <end position="302"/>
    </location>
</feature>
<dbReference type="SUPFAM" id="SSF81606">
    <property type="entry name" value="PP2C-like"/>
    <property type="match status" value="1"/>
</dbReference>
<feature type="compositionally biased region" description="Polar residues" evidence="14">
    <location>
        <begin position="1222"/>
        <end position="1232"/>
    </location>
</feature>